<proteinExistence type="predicted"/>
<sequence length="74" mass="8128">MEFNLEATSDEISAEILTAYLAGYGTAALYENTIDVWTAKTGGPEAYAKRLFENQWQRKAYAQGFGDRLGSAGK</sequence>
<accession>A0A418WF65</accession>
<dbReference type="EMBL" id="QYUK01000011">
    <property type="protein sequence ID" value="RJF88665.1"/>
    <property type="molecule type" value="Genomic_DNA"/>
</dbReference>
<comment type="caution">
    <text evidence="1">The sequence shown here is derived from an EMBL/GenBank/DDBJ whole genome shotgun (WGS) entry which is preliminary data.</text>
</comment>
<dbReference type="AlphaFoldDB" id="A0A418WF65"/>
<keyword evidence="2" id="KW-1185">Reference proteome</keyword>
<dbReference type="RefSeq" id="WP_119779321.1">
    <property type="nucleotide sequence ID" value="NZ_QYUK01000011.1"/>
</dbReference>
<gene>
    <name evidence="1" type="ORF">D3874_18090</name>
</gene>
<evidence type="ECO:0000313" key="2">
    <source>
        <dbReference type="Proteomes" id="UP000284605"/>
    </source>
</evidence>
<dbReference type="Proteomes" id="UP000284605">
    <property type="component" value="Unassembled WGS sequence"/>
</dbReference>
<reference evidence="1 2" key="1">
    <citation type="submission" date="2018-09" db="EMBL/GenBank/DDBJ databases">
        <authorList>
            <person name="Zhu H."/>
        </authorList>
    </citation>
    <scope>NUCLEOTIDE SEQUENCE [LARGE SCALE GENOMIC DNA]</scope>
    <source>
        <strain evidence="1 2">K1W22B-8</strain>
    </source>
</reference>
<evidence type="ECO:0000313" key="1">
    <source>
        <dbReference type="EMBL" id="RJF88665.1"/>
    </source>
</evidence>
<name>A0A418WF65_9PROT</name>
<protein>
    <submittedName>
        <fullName evidence="1">Uncharacterized protein</fullName>
    </submittedName>
</protein>
<organism evidence="1 2">
    <name type="scientific">Oleomonas cavernae</name>
    <dbReference type="NCBI Taxonomy" id="2320859"/>
    <lineage>
        <taxon>Bacteria</taxon>
        <taxon>Pseudomonadati</taxon>
        <taxon>Pseudomonadota</taxon>
        <taxon>Alphaproteobacteria</taxon>
        <taxon>Acetobacterales</taxon>
        <taxon>Acetobacteraceae</taxon>
        <taxon>Oleomonas</taxon>
    </lineage>
</organism>